<comment type="similarity">
    <text evidence="7">Belongs to the YfgM family.</text>
</comment>
<dbReference type="PANTHER" id="PTHR38035">
    <property type="entry name" value="UPF0070 PROTEIN YFGM"/>
    <property type="match status" value="1"/>
</dbReference>
<dbReference type="Gene3D" id="1.25.40.10">
    <property type="entry name" value="Tetratricopeptide repeat domain"/>
    <property type="match status" value="1"/>
</dbReference>
<dbReference type="EMBL" id="CP020465">
    <property type="protein sequence ID" value="ASP48403.1"/>
    <property type="molecule type" value="Genomic_DNA"/>
</dbReference>
<dbReference type="AlphaFoldDB" id="A0A222G9U4"/>
<keyword evidence="3 9" id="KW-0812">Transmembrane</keyword>
<protein>
    <recommendedName>
        <fullName evidence="8">Ancillary SecYEG translocon subunit</fullName>
    </recommendedName>
</protein>
<evidence type="ECO:0000256" key="4">
    <source>
        <dbReference type="ARBA" id="ARBA00022989"/>
    </source>
</evidence>
<keyword evidence="6" id="KW-0143">Chaperone</keyword>
<dbReference type="PANTHER" id="PTHR38035:SF1">
    <property type="entry name" value="ANCILLARY SECYEG TRANSLOCON SUBUNIT"/>
    <property type="match status" value="1"/>
</dbReference>
<dbReference type="InterPro" id="IPR026039">
    <property type="entry name" value="YfgM"/>
</dbReference>
<keyword evidence="5 9" id="KW-0472">Membrane</keyword>
<feature type="domain" description="Ancillary SecYEG translocon subunit/Cell division coordinator CpoB TPR" evidence="10">
    <location>
        <begin position="15"/>
        <end position="206"/>
    </location>
</feature>
<gene>
    <name evidence="11" type="ORF">B5D82_11875</name>
</gene>
<evidence type="ECO:0000256" key="6">
    <source>
        <dbReference type="ARBA" id="ARBA00023186"/>
    </source>
</evidence>
<sequence length="212" mass="23178">MDIHQTEEQQVEAIKSFWSNNGNAIIAGLAIGFSGFIGLNYYNDHKLQQELNTSEAYQTMIEAATEDSAAFEAAGKAFIAENEASSYTMLTAIALAKEAAEKQDWQQAQTYLSTAIEKSVDDGIKAIATVRLARVQLQLEEYEAALATLTPKLPASFDASVEEIRGDIYFKQGKTELARNAYQAAIDDATDGTNPALQMKLDNLAQVINLNK</sequence>
<organism evidence="11 12">
    <name type="scientific">Cognaticolwellia beringensis</name>
    <dbReference type="NCBI Taxonomy" id="1967665"/>
    <lineage>
        <taxon>Bacteria</taxon>
        <taxon>Pseudomonadati</taxon>
        <taxon>Pseudomonadota</taxon>
        <taxon>Gammaproteobacteria</taxon>
        <taxon>Alteromonadales</taxon>
        <taxon>Colwelliaceae</taxon>
        <taxon>Cognaticolwellia</taxon>
    </lineage>
</organism>
<name>A0A222G9U4_9GAMM</name>
<keyword evidence="2" id="KW-1003">Cell membrane</keyword>
<evidence type="ECO:0000313" key="11">
    <source>
        <dbReference type="EMBL" id="ASP48403.1"/>
    </source>
</evidence>
<dbReference type="Proteomes" id="UP000202259">
    <property type="component" value="Chromosome"/>
</dbReference>
<dbReference type="Pfam" id="PF09976">
    <property type="entry name" value="TPR_21"/>
    <property type="match status" value="1"/>
</dbReference>
<dbReference type="InterPro" id="IPR018704">
    <property type="entry name" value="SecYEG/CpoB_TPR"/>
</dbReference>
<dbReference type="RefSeq" id="WP_081151777.1">
    <property type="nucleotide sequence ID" value="NZ_CP020465.1"/>
</dbReference>
<dbReference type="InterPro" id="IPR011990">
    <property type="entry name" value="TPR-like_helical_dom_sf"/>
</dbReference>
<evidence type="ECO:0000256" key="9">
    <source>
        <dbReference type="SAM" id="Phobius"/>
    </source>
</evidence>
<keyword evidence="12" id="KW-1185">Reference proteome</keyword>
<dbReference type="GO" id="GO:0044877">
    <property type="term" value="F:protein-containing complex binding"/>
    <property type="evidence" value="ECO:0007669"/>
    <property type="project" value="InterPro"/>
</dbReference>
<evidence type="ECO:0000256" key="8">
    <source>
        <dbReference type="ARBA" id="ARBA00024235"/>
    </source>
</evidence>
<evidence type="ECO:0000256" key="1">
    <source>
        <dbReference type="ARBA" id="ARBA00004401"/>
    </source>
</evidence>
<dbReference type="PIRSF" id="PIRSF006170">
    <property type="entry name" value="YfgM"/>
    <property type="match status" value="1"/>
</dbReference>
<evidence type="ECO:0000256" key="3">
    <source>
        <dbReference type="ARBA" id="ARBA00022692"/>
    </source>
</evidence>
<comment type="subcellular location">
    <subcellularLocation>
        <location evidence="1">Cell membrane</location>
        <topology evidence="1">Single-pass type II membrane protein</topology>
    </subcellularLocation>
</comment>
<feature type="transmembrane region" description="Helical" evidence="9">
    <location>
        <begin position="24"/>
        <end position="42"/>
    </location>
</feature>
<dbReference type="GO" id="GO:0005886">
    <property type="term" value="C:plasma membrane"/>
    <property type="evidence" value="ECO:0007669"/>
    <property type="project" value="UniProtKB-SubCell"/>
</dbReference>
<dbReference type="SUPFAM" id="SSF48452">
    <property type="entry name" value="TPR-like"/>
    <property type="match status" value="1"/>
</dbReference>
<evidence type="ECO:0000256" key="5">
    <source>
        <dbReference type="ARBA" id="ARBA00023136"/>
    </source>
</evidence>
<evidence type="ECO:0000256" key="7">
    <source>
        <dbReference type="ARBA" id="ARBA00024197"/>
    </source>
</evidence>
<dbReference type="KEGG" id="cber:B5D82_11875"/>
<evidence type="ECO:0000256" key="2">
    <source>
        <dbReference type="ARBA" id="ARBA00022475"/>
    </source>
</evidence>
<evidence type="ECO:0000313" key="12">
    <source>
        <dbReference type="Proteomes" id="UP000202259"/>
    </source>
</evidence>
<keyword evidence="4 9" id="KW-1133">Transmembrane helix</keyword>
<accession>A0A222G9U4</accession>
<proteinExistence type="inferred from homology"/>
<dbReference type="OrthoDB" id="9789675at2"/>
<reference evidence="11 12" key="1">
    <citation type="submission" date="2017-08" db="EMBL/GenBank/DDBJ databases">
        <title>Complete genome of Colwellia sp. NB097-1, a psychrophile bacterium ioslated from Bering Sea.</title>
        <authorList>
            <person name="Chen X."/>
        </authorList>
    </citation>
    <scope>NUCLEOTIDE SEQUENCE [LARGE SCALE GENOMIC DNA]</scope>
    <source>
        <strain evidence="11 12">NB097-1</strain>
    </source>
</reference>
<evidence type="ECO:0000259" key="10">
    <source>
        <dbReference type="Pfam" id="PF09976"/>
    </source>
</evidence>